<dbReference type="EMBL" id="QGNW01000038">
    <property type="protein sequence ID" value="RVX09398.1"/>
    <property type="molecule type" value="Genomic_DNA"/>
</dbReference>
<comment type="similarity">
    <text evidence="2">Belongs to the plant rapid alkalinization factor (RALF) family.</text>
</comment>
<evidence type="ECO:0000256" key="4">
    <source>
        <dbReference type="ARBA" id="ARBA00022702"/>
    </source>
</evidence>
<dbReference type="PANTHER" id="PTHR33136">
    <property type="entry name" value="RAPID ALKALINIZATION FACTOR-LIKE"/>
    <property type="match status" value="1"/>
</dbReference>
<feature type="signal peptide" evidence="7">
    <location>
        <begin position="1"/>
        <end position="20"/>
    </location>
</feature>
<dbReference type="Pfam" id="PF05498">
    <property type="entry name" value="RALF"/>
    <property type="match status" value="1"/>
</dbReference>
<dbReference type="AlphaFoldDB" id="A0A438EGN3"/>
<dbReference type="GO" id="GO:0005179">
    <property type="term" value="F:hormone activity"/>
    <property type="evidence" value="ECO:0007669"/>
    <property type="project" value="UniProtKB-KW"/>
</dbReference>
<dbReference type="InterPro" id="IPR008801">
    <property type="entry name" value="RALF"/>
</dbReference>
<evidence type="ECO:0000256" key="6">
    <source>
        <dbReference type="ARBA" id="ARBA00023157"/>
    </source>
</evidence>
<keyword evidence="6" id="KW-1015">Disulfide bond</keyword>
<comment type="caution">
    <text evidence="8">The sequence shown here is derived from an EMBL/GenBank/DDBJ whole genome shotgun (WGS) entry which is preliminary data.</text>
</comment>
<gene>
    <name evidence="8" type="primary">RALFL4_0</name>
    <name evidence="9" type="synonym">RALFL4_2</name>
    <name evidence="9" type="ORF">CK203_015318</name>
    <name evidence="8" type="ORF">CK203_075695</name>
</gene>
<evidence type="ECO:0000256" key="2">
    <source>
        <dbReference type="ARBA" id="ARBA00009178"/>
    </source>
</evidence>
<evidence type="ECO:0000256" key="7">
    <source>
        <dbReference type="SAM" id="SignalP"/>
    </source>
</evidence>
<dbReference type="PANTHER" id="PTHR33136:SF89">
    <property type="entry name" value="PROTEIN RALF-LIKE 19"/>
    <property type="match status" value="1"/>
</dbReference>
<sequence>MDIRLLLVFLILASPLLTRSSSFTDTNLDVSNSTDKLREVTSASHTCNGLVGECIDEEEEEEMMGDEVDIVRRSLAQRSRFISYGALKKNNVPCNRRGNSYYNCARSGKANPYRRGCSAITHCQRYTS</sequence>
<protein>
    <submittedName>
        <fullName evidence="8">Protein RALF-like 4</fullName>
    </submittedName>
</protein>
<name>A0A438EGN3_VITVI</name>
<evidence type="ECO:0000313" key="8">
    <source>
        <dbReference type="EMBL" id="RVW46860.1"/>
    </source>
</evidence>
<dbReference type="EMBL" id="QGNW01001297">
    <property type="protein sequence ID" value="RVW46860.1"/>
    <property type="molecule type" value="Genomic_DNA"/>
</dbReference>
<evidence type="ECO:0000256" key="5">
    <source>
        <dbReference type="ARBA" id="ARBA00022729"/>
    </source>
</evidence>
<proteinExistence type="inferred from homology"/>
<dbReference type="GO" id="GO:0040008">
    <property type="term" value="P:regulation of growth"/>
    <property type="evidence" value="ECO:0007669"/>
    <property type="project" value="UniProtKB-ARBA"/>
</dbReference>
<organism evidence="8 10">
    <name type="scientific">Vitis vinifera</name>
    <name type="common">Grape</name>
    <dbReference type="NCBI Taxonomy" id="29760"/>
    <lineage>
        <taxon>Eukaryota</taxon>
        <taxon>Viridiplantae</taxon>
        <taxon>Streptophyta</taxon>
        <taxon>Embryophyta</taxon>
        <taxon>Tracheophyta</taxon>
        <taxon>Spermatophyta</taxon>
        <taxon>Magnoliopsida</taxon>
        <taxon>eudicotyledons</taxon>
        <taxon>Gunneridae</taxon>
        <taxon>Pentapetalae</taxon>
        <taxon>rosids</taxon>
        <taxon>Vitales</taxon>
        <taxon>Vitaceae</taxon>
        <taxon>Viteae</taxon>
        <taxon>Vitis</taxon>
    </lineage>
</organism>
<feature type="chain" id="PRO_5036108566" evidence="7">
    <location>
        <begin position="21"/>
        <end position="128"/>
    </location>
</feature>
<accession>A0A438EGN3</accession>
<keyword evidence="5 7" id="KW-0732">Signal</keyword>
<keyword evidence="3" id="KW-0964">Secreted</keyword>
<dbReference type="Proteomes" id="UP000288805">
    <property type="component" value="Unassembled WGS sequence"/>
</dbReference>
<keyword evidence="4" id="KW-0372">Hormone</keyword>
<reference evidence="8 10" key="1">
    <citation type="journal article" date="2018" name="PLoS Genet.">
        <title>Population sequencing reveals clonal diversity and ancestral inbreeding in the grapevine cultivar Chardonnay.</title>
        <authorList>
            <person name="Roach M.J."/>
            <person name="Johnson D.L."/>
            <person name="Bohlmann J."/>
            <person name="van Vuuren H.J."/>
            <person name="Jones S.J."/>
            <person name="Pretorius I.S."/>
            <person name="Schmidt S.A."/>
            <person name="Borneman A.R."/>
        </authorList>
    </citation>
    <scope>NUCLEOTIDE SEQUENCE [LARGE SCALE GENOMIC DNA]</scope>
    <source>
        <strain evidence="10">cv. Chardonnay</strain>
        <strain evidence="8">I10V1</strain>
        <tissue evidence="8">Leaf</tissue>
    </source>
</reference>
<comment type="subcellular location">
    <subcellularLocation>
        <location evidence="1">Secreted</location>
    </subcellularLocation>
</comment>
<dbReference type="GO" id="GO:0005576">
    <property type="term" value="C:extracellular region"/>
    <property type="evidence" value="ECO:0007669"/>
    <property type="project" value="UniProtKB-SubCell"/>
</dbReference>
<evidence type="ECO:0000256" key="3">
    <source>
        <dbReference type="ARBA" id="ARBA00022525"/>
    </source>
</evidence>
<evidence type="ECO:0000313" key="9">
    <source>
        <dbReference type="EMBL" id="RVX09398.1"/>
    </source>
</evidence>
<evidence type="ECO:0000313" key="10">
    <source>
        <dbReference type="Proteomes" id="UP000288805"/>
    </source>
</evidence>
<evidence type="ECO:0000256" key="1">
    <source>
        <dbReference type="ARBA" id="ARBA00004613"/>
    </source>
</evidence>